<keyword evidence="3" id="KW-1185">Reference proteome</keyword>
<gene>
    <name evidence="2" type="ORF">HETSPECPRED_004831</name>
</gene>
<reference evidence="2" key="1">
    <citation type="submission" date="2021-03" db="EMBL/GenBank/DDBJ databases">
        <authorList>
            <person name="Tagirdzhanova G."/>
        </authorList>
    </citation>
    <scope>NUCLEOTIDE SEQUENCE</scope>
</reference>
<accession>A0A8H3EFZ2</accession>
<protein>
    <submittedName>
        <fullName evidence="2">Uncharacterized protein</fullName>
    </submittedName>
</protein>
<dbReference type="AlphaFoldDB" id="A0A8H3EFZ2"/>
<evidence type="ECO:0000313" key="3">
    <source>
        <dbReference type="Proteomes" id="UP000664521"/>
    </source>
</evidence>
<organism evidence="2 3">
    <name type="scientific">Heterodermia speciosa</name>
    <dbReference type="NCBI Taxonomy" id="116794"/>
    <lineage>
        <taxon>Eukaryota</taxon>
        <taxon>Fungi</taxon>
        <taxon>Dikarya</taxon>
        <taxon>Ascomycota</taxon>
        <taxon>Pezizomycotina</taxon>
        <taxon>Lecanoromycetes</taxon>
        <taxon>OSLEUM clade</taxon>
        <taxon>Lecanoromycetidae</taxon>
        <taxon>Caliciales</taxon>
        <taxon>Physciaceae</taxon>
        <taxon>Heterodermia</taxon>
    </lineage>
</organism>
<evidence type="ECO:0000256" key="1">
    <source>
        <dbReference type="SAM" id="MobiDB-lite"/>
    </source>
</evidence>
<proteinExistence type="predicted"/>
<name>A0A8H3EFZ2_9LECA</name>
<comment type="caution">
    <text evidence="2">The sequence shown here is derived from an EMBL/GenBank/DDBJ whole genome shotgun (WGS) entry which is preliminary data.</text>
</comment>
<evidence type="ECO:0000313" key="2">
    <source>
        <dbReference type="EMBL" id="CAF9904947.1"/>
    </source>
</evidence>
<dbReference type="OrthoDB" id="371463at2759"/>
<dbReference type="Proteomes" id="UP000664521">
    <property type="component" value="Unassembled WGS sequence"/>
</dbReference>
<sequence length="168" mass="18569">MPVYLVHGFRWPRLKIRHQVILQNIDEASPEYTMTPASSTAIISQLRTQYPTIMASLPHLRFIEQYDPADTSSSAQSQPYAYVTDKVAVHDLSIVVEDIISQGLPPTSWEAMAELRDNIAPGANIGWFVVYNGDPERAEGGYDSAGGLAESNNTKKPKGGLKKFFAKT</sequence>
<feature type="region of interest" description="Disordered" evidence="1">
    <location>
        <begin position="140"/>
        <end position="168"/>
    </location>
</feature>
<feature type="compositionally biased region" description="Basic residues" evidence="1">
    <location>
        <begin position="155"/>
        <end position="168"/>
    </location>
</feature>
<dbReference type="EMBL" id="CAJPDS010000003">
    <property type="protein sequence ID" value="CAF9904947.1"/>
    <property type="molecule type" value="Genomic_DNA"/>
</dbReference>